<feature type="compositionally biased region" description="Acidic residues" evidence="6">
    <location>
        <begin position="519"/>
        <end position="536"/>
    </location>
</feature>
<feature type="compositionally biased region" description="Polar residues" evidence="6">
    <location>
        <begin position="311"/>
        <end position="324"/>
    </location>
</feature>
<dbReference type="AlphaFoldDB" id="A0A8J2PML9"/>
<feature type="region of interest" description="Disordered" evidence="6">
    <location>
        <begin position="514"/>
        <end position="540"/>
    </location>
</feature>
<evidence type="ECO:0000256" key="4">
    <source>
        <dbReference type="ARBA" id="ARBA00022737"/>
    </source>
</evidence>
<evidence type="ECO:0000313" key="7">
    <source>
        <dbReference type="EMBL" id="CAG7829200.1"/>
    </source>
</evidence>
<proteinExistence type="inferred from homology"/>
<evidence type="ECO:0000313" key="8">
    <source>
        <dbReference type="Proteomes" id="UP000708208"/>
    </source>
</evidence>
<feature type="compositionally biased region" description="Basic and acidic residues" evidence="6">
    <location>
        <begin position="269"/>
        <end position="310"/>
    </location>
</feature>
<reference evidence="7" key="1">
    <citation type="submission" date="2021-06" db="EMBL/GenBank/DDBJ databases">
        <authorList>
            <person name="Hodson N. C."/>
            <person name="Mongue J. A."/>
            <person name="Jaron S. K."/>
        </authorList>
    </citation>
    <scope>NUCLEOTIDE SEQUENCE</scope>
</reference>
<feature type="compositionally biased region" description="Acidic residues" evidence="6">
    <location>
        <begin position="746"/>
        <end position="755"/>
    </location>
</feature>
<dbReference type="InterPro" id="IPR001611">
    <property type="entry name" value="Leu-rich_rpt"/>
</dbReference>
<sequence>MNIQTVLTTGCGDVSLASTETGAYKGVRMTKEILRQHCREKKLYTTPYLNDVLYLHFKGFSEIENLEEYTGLKSLWLESNGIRVISNLDAQTELRCLYLQQNLIKKIENIEHLKYLDTINLSNNLIKKIENLSNIPKLNTLQISRNYLETPEDIEHLTECDTLSVLDISHNQLEDQSVLGVFARMKSLRVLNLMGNPCIRKIENYRRNMVNKCVNLTFLDDRPVFDKERACCAAWATGGRKAEQEERDRWAMRDQQKIQDSVNALISLRDRKQREKQERMAREEEERIAREESEKTAREEAESTVEEKSENSGAESANLNQNSTEADVIAKNENLTTVQITAPGSMNLDDPIWDEVKEDELNDNRPLKPLETDSESLKNAVENNNDTNNGSSNDRRGGSAEPEPNACYFQPQLSVEPEEEEIDTASEENSSTEVSESESIFLAGIKQGIISYKETLEHEALLQKRSFSPEKEPDEDITNALAVDLAEAAIDLPSGEELKQCMQEVMMAGDNVFHHDGDSDTDSEISPEVEPEEESVTDSGLDVCEVDSSSQSIAPDSKILEEFENELILTLKEAQNIKARREQAGDVVGDGYVQDDDMEITLKDKCRPVISKIIASAEEIVNGMMEVTGGGGDIEVLFNAPRDPALAAAESASAHDDGIEDTAAAGGSSNIFNNKPKPVNTWDTCWEIGDVKSSGQKTNPGMSGYCCSHDKEIAEIAKEQLRQHYQMSRSDTIDSTCSSLAREPEGEGDPDEDGDLTPRNDDL</sequence>
<evidence type="ECO:0000256" key="2">
    <source>
        <dbReference type="ARBA" id="ARBA00006453"/>
    </source>
</evidence>
<evidence type="ECO:0000256" key="6">
    <source>
        <dbReference type="SAM" id="MobiDB-lite"/>
    </source>
</evidence>
<dbReference type="OrthoDB" id="1904536at2759"/>
<feature type="compositionally biased region" description="Low complexity" evidence="6">
    <location>
        <begin position="427"/>
        <end position="437"/>
    </location>
</feature>
<gene>
    <name evidence="7" type="ORF">AFUS01_LOCUS39075</name>
</gene>
<evidence type="ECO:0000256" key="1">
    <source>
        <dbReference type="ARBA" id="ARBA00003843"/>
    </source>
</evidence>
<keyword evidence="3" id="KW-0433">Leucine-rich repeat</keyword>
<feature type="compositionally biased region" description="Polar residues" evidence="6">
    <location>
        <begin position="723"/>
        <end position="739"/>
    </location>
</feature>
<feature type="compositionally biased region" description="Acidic residues" evidence="6">
    <location>
        <begin position="351"/>
        <end position="361"/>
    </location>
</feature>
<dbReference type="Proteomes" id="UP000708208">
    <property type="component" value="Unassembled WGS sequence"/>
</dbReference>
<feature type="region of interest" description="Disordered" evidence="6">
    <location>
        <begin position="341"/>
        <end position="437"/>
    </location>
</feature>
<feature type="compositionally biased region" description="Low complexity" evidence="6">
    <location>
        <begin position="383"/>
        <end position="392"/>
    </location>
</feature>
<dbReference type="Pfam" id="PF14580">
    <property type="entry name" value="LRR_9"/>
    <property type="match status" value="1"/>
</dbReference>
<evidence type="ECO:0000256" key="5">
    <source>
        <dbReference type="ARBA" id="ARBA00024433"/>
    </source>
</evidence>
<feature type="region of interest" description="Disordered" evidence="6">
    <location>
        <begin position="651"/>
        <end position="676"/>
    </location>
</feature>
<dbReference type="SMART" id="SM00365">
    <property type="entry name" value="LRR_SD22"/>
    <property type="match status" value="3"/>
</dbReference>
<dbReference type="FunFam" id="3.80.10.10:FF:000166">
    <property type="entry name" value="Dynein assembly factor 1, axonemal"/>
    <property type="match status" value="1"/>
</dbReference>
<dbReference type="GO" id="GO:0005929">
    <property type="term" value="C:cilium"/>
    <property type="evidence" value="ECO:0007669"/>
    <property type="project" value="UniProtKB-SubCell"/>
</dbReference>
<keyword evidence="8" id="KW-1185">Reference proteome</keyword>
<evidence type="ECO:0000256" key="3">
    <source>
        <dbReference type="ARBA" id="ARBA00022614"/>
    </source>
</evidence>
<dbReference type="InterPro" id="IPR050576">
    <property type="entry name" value="Cilia_flagella_integrity"/>
</dbReference>
<dbReference type="PANTHER" id="PTHR45973:SF9">
    <property type="entry name" value="LEUCINE-RICH REPEAT-CONTAINING PROTEIN 46"/>
    <property type="match status" value="1"/>
</dbReference>
<accession>A0A8J2PML9</accession>
<feature type="compositionally biased region" description="Basic and acidic residues" evidence="6">
    <location>
        <begin position="362"/>
        <end position="371"/>
    </location>
</feature>
<keyword evidence="4" id="KW-0677">Repeat</keyword>
<dbReference type="PANTHER" id="PTHR45973">
    <property type="entry name" value="PROTEIN PHOSPHATASE 1 REGULATORY SUBUNIT SDS22-RELATED"/>
    <property type="match status" value="1"/>
</dbReference>
<feature type="region of interest" description="Disordered" evidence="6">
    <location>
        <begin position="269"/>
        <end position="324"/>
    </location>
</feature>
<comment type="function">
    <text evidence="1">Cilium-specific protein required for cilia structures.</text>
</comment>
<comment type="caution">
    <text evidence="7">The sequence shown here is derived from an EMBL/GenBank/DDBJ whole genome shotgun (WGS) entry which is preliminary data.</text>
</comment>
<organism evidence="7 8">
    <name type="scientific">Allacma fusca</name>
    <dbReference type="NCBI Taxonomy" id="39272"/>
    <lineage>
        <taxon>Eukaryota</taxon>
        <taxon>Metazoa</taxon>
        <taxon>Ecdysozoa</taxon>
        <taxon>Arthropoda</taxon>
        <taxon>Hexapoda</taxon>
        <taxon>Collembola</taxon>
        <taxon>Symphypleona</taxon>
        <taxon>Sminthuridae</taxon>
        <taxon>Allacma</taxon>
    </lineage>
</organism>
<dbReference type="EMBL" id="CAJVCH010550498">
    <property type="protein sequence ID" value="CAG7829200.1"/>
    <property type="molecule type" value="Genomic_DNA"/>
</dbReference>
<feature type="compositionally biased region" description="Acidic residues" evidence="6">
    <location>
        <begin position="416"/>
        <end position="426"/>
    </location>
</feature>
<dbReference type="PROSITE" id="PS51450">
    <property type="entry name" value="LRR"/>
    <property type="match status" value="3"/>
</dbReference>
<protein>
    <recommendedName>
        <fullName evidence="5">Dynein axonemal assembly factor 1 homolog</fullName>
    </recommendedName>
</protein>
<name>A0A8J2PML9_9HEXA</name>
<feature type="region of interest" description="Disordered" evidence="6">
    <location>
        <begin position="722"/>
        <end position="763"/>
    </location>
</feature>
<comment type="similarity">
    <text evidence="2">Belongs to the DNAAF1 family.</text>
</comment>